<dbReference type="Proteomes" id="UP001497623">
    <property type="component" value="Unassembled WGS sequence"/>
</dbReference>
<feature type="domain" description="Serine aminopeptidase S33" evidence="2">
    <location>
        <begin position="90"/>
        <end position="278"/>
    </location>
</feature>
<dbReference type="EMBL" id="CAXKWB010006967">
    <property type="protein sequence ID" value="CAL4085275.1"/>
    <property type="molecule type" value="Genomic_DNA"/>
</dbReference>
<dbReference type="AlphaFoldDB" id="A0AAV2QJT1"/>
<dbReference type="PANTHER" id="PTHR16138">
    <property type="entry name" value="MYCOPHENOLIC ACID ACYL-GLUCURONIDE ESTERASE, MITOCHONDRIAL"/>
    <property type="match status" value="1"/>
</dbReference>
<sequence length="303" mass="34353">MLKPWFMHHSFFKMLRKSNSYALRSVKLHVTAANPQKETLEITEDDTGKKRHLTYTKTIGPSQPGIIYIPGFMSGKDGNKPIAIDSFCQKNKLSFVRYDPSGLGDSDHEIDLKNARLSHWIEDARHMLLQATEGPQLVIGSSMGAWIACYLAMRHPEKFSQLLLLAPALNFARPYIQKMHEKLPASIIERLKKGESIEYFDPRNPDWGEMPISLSLFEDMLQYEVPLEKGMLPINCPVRIIHGVKDADVPYKNSLKLLDGLASSDVQLTYIKHGDHRISDQNSLEVICDAITKMIHGDIQAKL</sequence>
<dbReference type="InterPro" id="IPR052382">
    <property type="entry name" value="ABHD10_acyl-thioesterase"/>
</dbReference>
<dbReference type="SUPFAM" id="SSF53474">
    <property type="entry name" value="alpha/beta-Hydrolases"/>
    <property type="match status" value="1"/>
</dbReference>
<reference evidence="3 4" key="1">
    <citation type="submission" date="2024-05" db="EMBL/GenBank/DDBJ databases">
        <authorList>
            <person name="Wallberg A."/>
        </authorList>
    </citation>
    <scope>NUCLEOTIDE SEQUENCE [LARGE SCALE GENOMIC DNA]</scope>
</reference>
<protein>
    <recommendedName>
        <fullName evidence="2">Serine aminopeptidase S33 domain-containing protein</fullName>
    </recommendedName>
</protein>
<dbReference type="PANTHER" id="PTHR16138:SF7">
    <property type="entry name" value="PALMITOYL-PROTEIN THIOESTERASE ABHD10, MITOCHONDRIAL"/>
    <property type="match status" value="1"/>
</dbReference>
<gene>
    <name evidence="3" type="ORF">MNOR_LOCUS12633</name>
</gene>
<evidence type="ECO:0000313" key="4">
    <source>
        <dbReference type="Proteomes" id="UP001497623"/>
    </source>
</evidence>
<proteinExistence type="predicted"/>
<dbReference type="InterPro" id="IPR022742">
    <property type="entry name" value="Hydrolase_4"/>
</dbReference>
<keyword evidence="4" id="KW-1185">Reference proteome</keyword>
<evidence type="ECO:0000256" key="1">
    <source>
        <dbReference type="ARBA" id="ARBA00022801"/>
    </source>
</evidence>
<evidence type="ECO:0000313" key="3">
    <source>
        <dbReference type="EMBL" id="CAL4085275.1"/>
    </source>
</evidence>
<dbReference type="GO" id="GO:0005739">
    <property type="term" value="C:mitochondrion"/>
    <property type="evidence" value="ECO:0007669"/>
    <property type="project" value="TreeGrafter"/>
</dbReference>
<comment type="caution">
    <text evidence="3">The sequence shown here is derived from an EMBL/GenBank/DDBJ whole genome shotgun (WGS) entry which is preliminary data.</text>
</comment>
<accession>A0AAV2QJT1</accession>
<dbReference type="Pfam" id="PF12146">
    <property type="entry name" value="Hydrolase_4"/>
    <property type="match status" value="1"/>
</dbReference>
<organism evidence="3 4">
    <name type="scientific">Meganyctiphanes norvegica</name>
    <name type="common">Northern krill</name>
    <name type="synonym">Thysanopoda norvegica</name>
    <dbReference type="NCBI Taxonomy" id="48144"/>
    <lineage>
        <taxon>Eukaryota</taxon>
        <taxon>Metazoa</taxon>
        <taxon>Ecdysozoa</taxon>
        <taxon>Arthropoda</taxon>
        <taxon>Crustacea</taxon>
        <taxon>Multicrustacea</taxon>
        <taxon>Malacostraca</taxon>
        <taxon>Eumalacostraca</taxon>
        <taxon>Eucarida</taxon>
        <taxon>Euphausiacea</taxon>
        <taxon>Euphausiidae</taxon>
        <taxon>Meganyctiphanes</taxon>
    </lineage>
</organism>
<dbReference type="InterPro" id="IPR029058">
    <property type="entry name" value="AB_hydrolase_fold"/>
</dbReference>
<evidence type="ECO:0000259" key="2">
    <source>
        <dbReference type="Pfam" id="PF12146"/>
    </source>
</evidence>
<dbReference type="Gene3D" id="3.40.50.1820">
    <property type="entry name" value="alpha/beta hydrolase"/>
    <property type="match status" value="1"/>
</dbReference>
<name>A0AAV2QJT1_MEGNR</name>
<dbReference type="GO" id="GO:0008474">
    <property type="term" value="F:palmitoyl-(protein) hydrolase activity"/>
    <property type="evidence" value="ECO:0007669"/>
    <property type="project" value="TreeGrafter"/>
</dbReference>
<dbReference type="GO" id="GO:0004553">
    <property type="term" value="F:hydrolase activity, hydrolyzing O-glycosyl compounds"/>
    <property type="evidence" value="ECO:0007669"/>
    <property type="project" value="TreeGrafter"/>
</dbReference>
<keyword evidence="1" id="KW-0378">Hydrolase</keyword>